<keyword evidence="1" id="KW-0378">Hydrolase</keyword>
<dbReference type="Gene3D" id="3.40.50.1820">
    <property type="entry name" value="alpha/beta hydrolase"/>
    <property type="match status" value="1"/>
</dbReference>
<accession>A0ABM8E1X8</accession>
<evidence type="ECO:0000313" key="4">
    <source>
        <dbReference type="Proteomes" id="UP001317779"/>
    </source>
</evidence>
<dbReference type="Pfam" id="PF07859">
    <property type="entry name" value="Abhydrolase_3"/>
    <property type="match status" value="1"/>
</dbReference>
<dbReference type="SUPFAM" id="SSF53474">
    <property type="entry name" value="alpha/beta-Hydrolases"/>
    <property type="match status" value="1"/>
</dbReference>
<dbReference type="InterPro" id="IPR050300">
    <property type="entry name" value="GDXG_lipolytic_enzyme"/>
</dbReference>
<evidence type="ECO:0000259" key="2">
    <source>
        <dbReference type="Pfam" id="PF07859"/>
    </source>
</evidence>
<reference evidence="3 4" key="1">
    <citation type="submission" date="2022-12" db="EMBL/GenBank/DDBJ databases">
        <title>Microbacterium terricola strain KV-448 chromosome, complete genome.</title>
        <authorList>
            <person name="Oshima T."/>
            <person name="Moriya T."/>
            <person name="Bessho Y."/>
        </authorList>
    </citation>
    <scope>NUCLEOTIDE SEQUENCE [LARGE SCALE GENOMIC DNA]</scope>
    <source>
        <strain evidence="3 4">KV-448</strain>
    </source>
</reference>
<dbReference type="InterPro" id="IPR013094">
    <property type="entry name" value="AB_hydrolase_3"/>
</dbReference>
<protein>
    <submittedName>
        <fullName evidence="3">Esterase</fullName>
    </submittedName>
</protein>
<dbReference type="EMBL" id="AP027141">
    <property type="protein sequence ID" value="BDV31786.1"/>
    <property type="molecule type" value="Genomic_DNA"/>
</dbReference>
<name>A0ABM8E1X8_9MICO</name>
<evidence type="ECO:0000313" key="3">
    <source>
        <dbReference type="EMBL" id="BDV31786.1"/>
    </source>
</evidence>
<gene>
    <name evidence="3" type="ORF">Microterr_24460</name>
</gene>
<keyword evidence="4" id="KW-1185">Reference proteome</keyword>
<dbReference type="Proteomes" id="UP001317779">
    <property type="component" value="Chromosome"/>
</dbReference>
<dbReference type="PANTHER" id="PTHR48081:SF8">
    <property type="entry name" value="ALPHA_BETA HYDROLASE FOLD-3 DOMAIN-CONTAINING PROTEIN-RELATED"/>
    <property type="match status" value="1"/>
</dbReference>
<proteinExistence type="predicted"/>
<dbReference type="PANTHER" id="PTHR48081">
    <property type="entry name" value="AB HYDROLASE SUPERFAMILY PROTEIN C4A8.06C"/>
    <property type="match status" value="1"/>
</dbReference>
<dbReference type="RefSeq" id="WP_263797630.1">
    <property type="nucleotide sequence ID" value="NZ_AP027141.1"/>
</dbReference>
<feature type="domain" description="Alpha/beta hydrolase fold-3" evidence="2">
    <location>
        <begin position="45"/>
        <end position="252"/>
    </location>
</feature>
<organism evidence="3 4">
    <name type="scientific">Microbacterium terricola</name>
    <dbReference type="NCBI Taxonomy" id="344163"/>
    <lineage>
        <taxon>Bacteria</taxon>
        <taxon>Bacillati</taxon>
        <taxon>Actinomycetota</taxon>
        <taxon>Actinomycetes</taxon>
        <taxon>Micrococcales</taxon>
        <taxon>Microbacteriaceae</taxon>
        <taxon>Microbacterium</taxon>
    </lineage>
</organism>
<dbReference type="InterPro" id="IPR029058">
    <property type="entry name" value="AB_hydrolase_fold"/>
</dbReference>
<sequence length="282" mass="29821">MARVGTGIMPAPRLPDGVTREFVELAHGTGVHVFAPEGGGSGAALLWIHGGGMVIGAAVQDHARCADLARDLGIVVVSVEYRLAPEHPYPVPLDDCHRAWEWLLTEAPLLDVDPARIAIGGQSAGGGLAAGLVLRVHDGGGPQPAAQWLFCPMLDDRTAANRELDGVRHFLWDNRANLAGWTAYVGSPGAADVAEYAAPARRTDFAGLPAAWVGAGDIELFYSEDRDYAERMQRAGVDVTLEVVRGGPHAFESLAQKAPVARKYAGRAQAWLAARLGVGART</sequence>
<evidence type="ECO:0000256" key="1">
    <source>
        <dbReference type="ARBA" id="ARBA00022801"/>
    </source>
</evidence>